<dbReference type="InterPro" id="IPR003593">
    <property type="entry name" value="AAA+_ATPase"/>
</dbReference>
<sequence>MTQLLDIADLSLRVPGRGPLLNGVSLSVASGESVALVGESGSGKSLTTRAALGLFPDHASLAGSVRVGDIDTVTASEAQLRTIRRTRASMIFQDPRAGINPVRTLGDFLTETLVRWHGLSRSDAAARAVAQLEQVGLPRAASLLDQYPHQLSGGMLQRVMIAAALLDSPDLLLCDEPTTALDVTTQAGIVDLLREQQAARGMGMLFITHDLGLAASLCERVVVLRGGLVVEAGATESIFQTPREAYTRELLAATPRIEVREVVTGAAGASAPVDPPLIVASGLTKRYRVTGRDDVTALFDVDFSLARGGSLGIVGESGSGKSTLARILVGLEQTDEGELVVEGVTRPDRALSGAERRTLASSTQMVFQDPYLSLDPRIAIGRSVADVVRLHAGGTRRDAESAAGALLERVGIRPDQLAARPKALSGGQRQRVALAKALAAKPKLLVLDEATSALDVSVQAQVLELIEEVREQFGLTIVFVTHDLAVVSRICAETLVMQRGEVVEYGTTTQILTDPQQEYTQRLIASRPEPLWLQAA</sequence>
<feature type="domain" description="ABC transporter" evidence="5">
    <location>
        <begin position="278"/>
        <end position="524"/>
    </location>
</feature>
<dbReference type="PROSITE" id="PS00211">
    <property type="entry name" value="ABC_TRANSPORTER_1"/>
    <property type="match status" value="2"/>
</dbReference>
<dbReference type="InterPro" id="IPR003439">
    <property type="entry name" value="ABC_transporter-like_ATP-bd"/>
</dbReference>
<dbReference type="InterPro" id="IPR050319">
    <property type="entry name" value="ABC_transp_ATP-bind"/>
</dbReference>
<organism evidence="6 7">
    <name type="scientific">Leucobacter alluvii</name>
    <dbReference type="NCBI Taxonomy" id="340321"/>
    <lineage>
        <taxon>Bacteria</taxon>
        <taxon>Bacillati</taxon>
        <taxon>Actinomycetota</taxon>
        <taxon>Actinomycetes</taxon>
        <taxon>Micrococcales</taxon>
        <taxon>Microbacteriaceae</taxon>
        <taxon>Leucobacter</taxon>
    </lineage>
</organism>
<comment type="caution">
    <text evidence="6">The sequence shown here is derived from an EMBL/GenBank/DDBJ whole genome shotgun (WGS) entry which is preliminary data.</text>
</comment>
<evidence type="ECO:0000313" key="7">
    <source>
        <dbReference type="Proteomes" id="UP001501084"/>
    </source>
</evidence>
<dbReference type="InterPro" id="IPR017871">
    <property type="entry name" value="ABC_transporter-like_CS"/>
</dbReference>
<dbReference type="GO" id="GO:0005524">
    <property type="term" value="F:ATP binding"/>
    <property type="evidence" value="ECO:0007669"/>
    <property type="project" value="UniProtKB-KW"/>
</dbReference>
<reference evidence="7" key="1">
    <citation type="journal article" date="2019" name="Int. J. Syst. Evol. Microbiol.">
        <title>The Global Catalogue of Microorganisms (GCM) 10K type strain sequencing project: providing services to taxonomists for standard genome sequencing and annotation.</title>
        <authorList>
            <consortium name="The Broad Institute Genomics Platform"/>
            <consortium name="The Broad Institute Genome Sequencing Center for Infectious Disease"/>
            <person name="Wu L."/>
            <person name="Ma J."/>
        </authorList>
    </citation>
    <scope>NUCLEOTIDE SEQUENCE [LARGE SCALE GENOMIC DNA]</scope>
    <source>
        <strain evidence="7">JCM 14919</strain>
    </source>
</reference>
<keyword evidence="2" id="KW-0813">Transport</keyword>
<dbReference type="PROSITE" id="PS50893">
    <property type="entry name" value="ABC_TRANSPORTER_2"/>
    <property type="match status" value="2"/>
</dbReference>
<dbReference type="PANTHER" id="PTHR43776:SF7">
    <property type="entry name" value="D,D-DIPEPTIDE TRANSPORT ATP-BINDING PROTEIN DDPF-RELATED"/>
    <property type="match status" value="1"/>
</dbReference>
<dbReference type="EMBL" id="BAAAOP010000004">
    <property type="protein sequence ID" value="GAA2186439.1"/>
    <property type="molecule type" value="Genomic_DNA"/>
</dbReference>
<dbReference type="Gene3D" id="3.40.50.300">
    <property type="entry name" value="P-loop containing nucleotide triphosphate hydrolases"/>
    <property type="match status" value="2"/>
</dbReference>
<evidence type="ECO:0000256" key="4">
    <source>
        <dbReference type="ARBA" id="ARBA00022840"/>
    </source>
</evidence>
<comment type="similarity">
    <text evidence="1">Belongs to the ABC transporter superfamily.</text>
</comment>
<accession>A0ABP5MUN9</accession>
<dbReference type="InterPro" id="IPR027417">
    <property type="entry name" value="P-loop_NTPase"/>
</dbReference>
<dbReference type="PANTHER" id="PTHR43776">
    <property type="entry name" value="TRANSPORT ATP-BINDING PROTEIN"/>
    <property type="match status" value="1"/>
</dbReference>
<dbReference type="Pfam" id="PF08352">
    <property type="entry name" value="oligo_HPY"/>
    <property type="match status" value="2"/>
</dbReference>
<evidence type="ECO:0000256" key="2">
    <source>
        <dbReference type="ARBA" id="ARBA00022448"/>
    </source>
</evidence>
<dbReference type="Pfam" id="PF00005">
    <property type="entry name" value="ABC_tran"/>
    <property type="match status" value="2"/>
</dbReference>
<dbReference type="InterPro" id="IPR013563">
    <property type="entry name" value="Oligopep_ABC_C"/>
</dbReference>
<gene>
    <name evidence="6" type="ORF">GCM10009786_07160</name>
</gene>
<evidence type="ECO:0000256" key="1">
    <source>
        <dbReference type="ARBA" id="ARBA00005417"/>
    </source>
</evidence>
<dbReference type="SMART" id="SM00382">
    <property type="entry name" value="AAA"/>
    <property type="match status" value="2"/>
</dbReference>
<dbReference type="SUPFAM" id="SSF52540">
    <property type="entry name" value="P-loop containing nucleoside triphosphate hydrolases"/>
    <property type="match status" value="2"/>
</dbReference>
<dbReference type="RefSeq" id="WP_346057412.1">
    <property type="nucleotide sequence ID" value="NZ_BAAAOP010000004.1"/>
</dbReference>
<dbReference type="Proteomes" id="UP001501084">
    <property type="component" value="Unassembled WGS sequence"/>
</dbReference>
<keyword evidence="7" id="KW-1185">Reference proteome</keyword>
<evidence type="ECO:0000256" key="3">
    <source>
        <dbReference type="ARBA" id="ARBA00022741"/>
    </source>
</evidence>
<evidence type="ECO:0000259" key="5">
    <source>
        <dbReference type="PROSITE" id="PS50893"/>
    </source>
</evidence>
<evidence type="ECO:0000313" key="6">
    <source>
        <dbReference type="EMBL" id="GAA2186439.1"/>
    </source>
</evidence>
<name>A0ABP5MUN9_9MICO</name>
<protein>
    <submittedName>
        <fullName evidence="6">ABC transporter ATP-binding protein</fullName>
    </submittedName>
</protein>
<keyword evidence="3" id="KW-0547">Nucleotide-binding</keyword>
<feature type="domain" description="ABC transporter" evidence="5">
    <location>
        <begin position="5"/>
        <end position="251"/>
    </location>
</feature>
<keyword evidence="4 6" id="KW-0067">ATP-binding</keyword>
<dbReference type="CDD" id="cd03257">
    <property type="entry name" value="ABC_NikE_OppD_transporters"/>
    <property type="match status" value="2"/>
</dbReference>
<proteinExistence type="inferred from homology"/>
<dbReference type="NCBIfam" id="NF007739">
    <property type="entry name" value="PRK10419.1"/>
    <property type="match status" value="2"/>
</dbReference>